<dbReference type="GO" id="GO:0003677">
    <property type="term" value="F:DNA binding"/>
    <property type="evidence" value="ECO:0007669"/>
    <property type="project" value="UniProtKB-KW"/>
</dbReference>
<dbReference type="Proteomes" id="UP000052943">
    <property type="component" value="Unassembled WGS sequence"/>
</dbReference>
<proteinExistence type="predicted"/>
<evidence type="ECO:0000313" key="7">
    <source>
        <dbReference type="EMBL" id="KUF83813.1"/>
    </source>
</evidence>
<dbReference type="PANTHER" id="PTHR36172:SF1">
    <property type="entry name" value="RESOLVASE-RELATED"/>
    <property type="match status" value="1"/>
</dbReference>
<dbReference type="AlphaFoldDB" id="A0A0W8CI95"/>
<gene>
    <name evidence="7" type="ORF">AM587_10000978</name>
</gene>
<protein>
    <submittedName>
        <fullName evidence="7">Transposase</fullName>
    </submittedName>
</protein>
<feature type="region of interest" description="Disordered" evidence="4">
    <location>
        <begin position="47"/>
        <end position="72"/>
    </location>
</feature>
<sequence>MGERPEWWKASVGRRAGETWLPLAQDDRSRARTKGIKQKSWFQLNNVIEKESRPSSPSSSEASNPGETPNSVIKIRLYPTKPQKILLNKMFGTHRAVYNKLVESSREDCYKLKLSELSQKYRPISQKHSMMNYLPEYHLEVPEEVMDSTYRDFTKALKLSRALFKALKKKDKKTSFPELRFKSKKDNSSSIEFRARGFKSMDGIVKFTPRYFGFSKNEGFLIKEKMPELQFSVRLQRTRDEKFYLCIPRSKIFEKTTSTRTCAIDPGVRSFITMYDPDGLTLGVDDANEYIFRRCLTIDRLISRRTKETNKRKRYRMQKRLTKSFNRVKAMIADMHHKVSGWLSTNYKQVLLPSFQTSDMTSKQKRISSKTSRAMLTWSHYKFKMMLAYKMERSGGRMVECEEHYTTKTCSCCGRINYSITSQKVFECNHCELVIDRDVNAARNIFLKNEELLTWVPTQVPGDAYSEVVRYA</sequence>
<dbReference type="OrthoDB" id="122137at2759"/>
<keyword evidence="2" id="KW-0862">Zinc</keyword>
<feature type="domain" description="Cas12f1-like TNB" evidence="5">
    <location>
        <begin position="380"/>
        <end position="445"/>
    </location>
</feature>
<dbReference type="InterPro" id="IPR010095">
    <property type="entry name" value="Cas12f1-like_TNB"/>
</dbReference>
<evidence type="ECO:0000256" key="4">
    <source>
        <dbReference type="SAM" id="MobiDB-lite"/>
    </source>
</evidence>
<feature type="compositionally biased region" description="Low complexity" evidence="4">
    <location>
        <begin position="54"/>
        <end position="65"/>
    </location>
</feature>
<dbReference type="Pfam" id="PF12323">
    <property type="entry name" value="HTH_OrfB_IS605"/>
    <property type="match status" value="1"/>
</dbReference>
<evidence type="ECO:0000259" key="6">
    <source>
        <dbReference type="Pfam" id="PF12323"/>
    </source>
</evidence>
<evidence type="ECO:0000256" key="1">
    <source>
        <dbReference type="ARBA" id="ARBA00022723"/>
    </source>
</evidence>
<dbReference type="EMBL" id="LNFO01003081">
    <property type="protein sequence ID" value="KUF83813.1"/>
    <property type="molecule type" value="Genomic_DNA"/>
</dbReference>
<evidence type="ECO:0000313" key="8">
    <source>
        <dbReference type="Proteomes" id="UP000052943"/>
    </source>
</evidence>
<dbReference type="PANTHER" id="PTHR36172">
    <property type="match status" value="1"/>
</dbReference>
<organism evidence="7 8">
    <name type="scientific">Phytophthora nicotianae</name>
    <name type="common">Potato buckeye rot agent</name>
    <name type="synonym">Phytophthora parasitica</name>
    <dbReference type="NCBI Taxonomy" id="4792"/>
    <lineage>
        <taxon>Eukaryota</taxon>
        <taxon>Sar</taxon>
        <taxon>Stramenopiles</taxon>
        <taxon>Oomycota</taxon>
        <taxon>Peronosporomycetes</taxon>
        <taxon>Peronosporales</taxon>
        <taxon>Peronosporaceae</taxon>
        <taxon>Phytophthora</taxon>
    </lineage>
</organism>
<keyword evidence="1" id="KW-0479">Metal-binding</keyword>
<dbReference type="NCBIfam" id="NF040570">
    <property type="entry name" value="guided_TnpB"/>
    <property type="match status" value="1"/>
</dbReference>
<feature type="domain" description="Transposase putative helix-turn-helix" evidence="6">
    <location>
        <begin position="73"/>
        <end position="106"/>
    </location>
</feature>
<evidence type="ECO:0000259" key="5">
    <source>
        <dbReference type="Pfam" id="PF07282"/>
    </source>
</evidence>
<accession>A0A0W8CI95</accession>
<dbReference type="InterPro" id="IPR051491">
    <property type="entry name" value="Recombinase/Transposase-rel"/>
</dbReference>
<dbReference type="InterPro" id="IPR021027">
    <property type="entry name" value="Transposase_put_HTH"/>
</dbReference>
<dbReference type="GO" id="GO:0046872">
    <property type="term" value="F:metal ion binding"/>
    <property type="evidence" value="ECO:0007669"/>
    <property type="project" value="UniProtKB-KW"/>
</dbReference>
<dbReference type="Pfam" id="PF07282">
    <property type="entry name" value="Cas12f1-like_TNB"/>
    <property type="match status" value="1"/>
</dbReference>
<evidence type="ECO:0000256" key="2">
    <source>
        <dbReference type="ARBA" id="ARBA00022833"/>
    </source>
</evidence>
<reference evidence="7 8" key="1">
    <citation type="submission" date="2015-11" db="EMBL/GenBank/DDBJ databases">
        <title>Genomes and virulence difference between two physiological races of Phytophthora nicotianae.</title>
        <authorList>
            <person name="Liu H."/>
            <person name="Ma X."/>
            <person name="Yu H."/>
            <person name="Fang D."/>
            <person name="Li Y."/>
            <person name="Wang X."/>
            <person name="Wang W."/>
            <person name="Dong Y."/>
            <person name="Xiao B."/>
        </authorList>
    </citation>
    <scope>NUCLEOTIDE SEQUENCE [LARGE SCALE GENOMIC DNA]</scope>
    <source>
        <strain evidence="8">race 0</strain>
    </source>
</reference>
<evidence type="ECO:0000256" key="3">
    <source>
        <dbReference type="ARBA" id="ARBA00023125"/>
    </source>
</evidence>
<name>A0A0W8CI95_PHYNI</name>
<comment type="caution">
    <text evidence="7">The sequence shown here is derived from an EMBL/GenBank/DDBJ whole genome shotgun (WGS) entry which is preliminary data.</text>
</comment>
<keyword evidence="3" id="KW-0238">DNA-binding</keyword>